<dbReference type="RefSeq" id="WP_270078786.1">
    <property type="nucleotide sequence ID" value="NZ_CP115174.1"/>
</dbReference>
<dbReference type="PANTHER" id="PTHR30005:SF0">
    <property type="entry name" value="RETROGRADE REGULATION PROTEIN 2"/>
    <property type="match status" value="1"/>
</dbReference>
<dbReference type="Pfam" id="PF21697">
    <property type="entry name" value="Ppx_C"/>
    <property type="match status" value="1"/>
</dbReference>
<reference evidence="3 4" key="1">
    <citation type="submission" date="2022-12" db="EMBL/GenBank/DDBJ databases">
        <title>Sphingomonas abieness sp. nov., an endophytic bacterium isolated from Abies koreana.</title>
        <authorList>
            <person name="Jiang L."/>
            <person name="Lee J."/>
        </authorList>
    </citation>
    <scope>NUCLEOTIDE SEQUENCE [LARGE SCALE GENOMIC DNA]</scope>
    <source>
        <strain evidence="4">PAMB 00755</strain>
    </source>
</reference>
<dbReference type="InterPro" id="IPR050273">
    <property type="entry name" value="GppA/Ppx_hydrolase"/>
</dbReference>
<organism evidence="3 4">
    <name type="scientific">Sphingomonas abietis</name>
    <dbReference type="NCBI Taxonomy" id="3012344"/>
    <lineage>
        <taxon>Bacteria</taxon>
        <taxon>Pseudomonadati</taxon>
        <taxon>Pseudomonadota</taxon>
        <taxon>Alphaproteobacteria</taxon>
        <taxon>Sphingomonadales</taxon>
        <taxon>Sphingomonadaceae</taxon>
        <taxon>Sphingomonas</taxon>
    </lineage>
</organism>
<evidence type="ECO:0000313" key="4">
    <source>
        <dbReference type="Proteomes" id="UP001210865"/>
    </source>
</evidence>
<dbReference type="Gene3D" id="3.30.420.150">
    <property type="entry name" value="Exopolyphosphatase. Domain 2"/>
    <property type="match status" value="1"/>
</dbReference>
<dbReference type="SUPFAM" id="SSF53067">
    <property type="entry name" value="Actin-like ATPase domain"/>
    <property type="match status" value="2"/>
</dbReference>
<dbReference type="InterPro" id="IPR043129">
    <property type="entry name" value="ATPase_NBD"/>
</dbReference>
<evidence type="ECO:0000313" key="3">
    <source>
        <dbReference type="EMBL" id="WBO24157.1"/>
    </source>
</evidence>
<evidence type="ECO:0000259" key="1">
    <source>
        <dbReference type="Pfam" id="PF02541"/>
    </source>
</evidence>
<dbReference type="CDD" id="cd24052">
    <property type="entry name" value="ASKHA_NBD_HpPPX-GppA-like"/>
    <property type="match status" value="1"/>
</dbReference>
<proteinExistence type="predicted"/>
<sequence>MKPGFLFRAAPAQDAAAADKAGGRVGIIDIGSNSIRLVIYDGPHRIPSILFNEKVMAGLGKGLAATGALDPAAVERAFVALDRFQLVAEKIGVATLHTVATAAVRDASNGAGFLARAADMGLDVTVLSGMEEAEMAGEGVLAAFPDADGIVGDLGGGSLELARVYGGKVHERASFPLGVLRVAEIRKRGPRALRQQVEHMFGDAGWRGKCEGLPFYLVGGSWRALARLVMFMADYPLPIVHGYAMPVETAQRVVRGLAHLDKARLKEVPSLSSSRAASLPDAAALLALVGRELGATGFITSAYGLREGVLHRNLASEVRDLDPLICATREEGRRLGRFPEHGDLLDRWMAPLFADESPADNRLRHASCLLADVGWRAHPEFRGERGLETALHGNWVGIDARGRAMMAQALYTSFGADGEPEILSQLASAEDRAKALRWGLAMRLGQRLSGGVAAPLKSSAITVGDGLVTMRLGAGDGALYGEAVERRHKNLAASLGLKAQMLEG</sequence>
<name>A0ABY7NUB2_9SPHN</name>
<dbReference type="Proteomes" id="UP001210865">
    <property type="component" value="Chromosome"/>
</dbReference>
<dbReference type="InterPro" id="IPR048951">
    <property type="entry name" value="Ppx_C"/>
</dbReference>
<dbReference type="Gene3D" id="3.30.420.40">
    <property type="match status" value="1"/>
</dbReference>
<dbReference type="EMBL" id="CP115174">
    <property type="protein sequence ID" value="WBO24157.1"/>
    <property type="molecule type" value="Genomic_DNA"/>
</dbReference>
<dbReference type="Gene3D" id="1.10.3210.10">
    <property type="entry name" value="Hypothetical protein af1432"/>
    <property type="match status" value="1"/>
</dbReference>
<feature type="domain" description="Ppx/GppA phosphatase N-terminal" evidence="1">
    <location>
        <begin position="45"/>
        <end position="316"/>
    </location>
</feature>
<accession>A0ABY7NUB2</accession>
<dbReference type="Pfam" id="PF02541">
    <property type="entry name" value="Ppx-GppA"/>
    <property type="match status" value="1"/>
</dbReference>
<dbReference type="SUPFAM" id="SSF109604">
    <property type="entry name" value="HD-domain/PDEase-like"/>
    <property type="match status" value="1"/>
</dbReference>
<protein>
    <submittedName>
        <fullName evidence="3">Ppx/GppA family phosphatase</fullName>
    </submittedName>
</protein>
<dbReference type="InterPro" id="IPR003695">
    <property type="entry name" value="Ppx_GppA_N"/>
</dbReference>
<gene>
    <name evidence="3" type="ORF">PBT88_08645</name>
</gene>
<feature type="domain" description="Exopolyphosphatase C-terminal" evidence="2">
    <location>
        <begin position="339"/>
        <end position="499"/>
    </location>
</feature>
<keyword evidence="4" id="KW-1185">Reference proteome</keyword>
<evidence type="ECO:0000259" key="2">
    <source>
        <dbReference type="Pfam" id="PF21697"/>
    </source>
</evidence>
<dbReference type="PANTHER" id="PTHR30005">
    <property type="entry name" value="EXOPOLYPHOSPHATASE"/>
    <property type="match status" value="1"/>
</dbReference>